<comment type="caution">
    <text evidence="1">The sequence shown here is derived from an EMBL/GenBank/DDBJ whole genome shotgun (WGS) entry which is preliminary data.</text>
</comment>
<dbReference type="SUPFAM" id="SSF50475">
    <property type="entry name" value="FMN-binding split barrel"/>
    <property type="match status" value="1"/>
</dbReference>
<reference evidence="1 2" key="1">
    <citation type="submission" date="2014-06" db="EMBL/GenBank/DDBJ databases">
        <title>Draft genome sequence of Paenibacillus sp. MSt1.</title>
        <authorList>
            <person name="Aw Y.K."/>
            <person name="Ong K.S."/>
            <person name="Gan H.M."/>
            <person name="Lee S.M."/>
        </authorList>
    </citation>
    <scope>NUCLEOTIDE SEQUENCE [LARGE SCALE GENOMIC DNA]</scope>
    <source>
        <strain evidence="1 2">MSt1</strain>
    </source>
</reference>
<evidence type="ECO:0000313" key="2">
    <source>
        <dbReference type="Proteomes" id="UP000028123"/>
    </source>
</evidence>
<gene>
    <name evidence="1" type="ORF">ET33_02860</name>
</gene>
<dbReference type="Gene3D" id="2.30.110.10">
    <property type="entry name" value="Electron Transport, Fmn-binding Protein, Chain A"/>
    <property type="match status" value="1"/>
</dbReference>
<dbReference type="OrthoDB" id="9794935at2"/>
<dbReference type="AlphaFoldDB" id="A0A081P4P9"/>
<dbReference type="PANTHER" id="PTHR34071:SF2">
    <property type="entry name" value="FLAVIN-NUCLEOTIDE-BINDING PROTEIN"/>
    <property type="match status" value="1"/>
</dbReference>
<dbReference type="eggNOG" id="COG3467">
    <property type="taxonomic scope" value="Bacteria"/>
</dbReference>
<organism evidence="1 2">
    <name type="scientific">Paenibacillus tyrfis</name>
    <dbReference type="NCBI Taxonomy" id="1501230"/>
    <lineage>
        <taxon>Bacteria</taxon>
        <taxon>Bacillati</taxon>
        <taxon>Bacillota</taxon>
        <taxon>Bacilli</taxon>
        <taxon>Bacillales</taxon>
        <taxon>Paenibacillaceae</taxon>
        <taxon>Paenibacillus</taxon>
    </lineage>
</organism>
<accession>A0A081P4P9</accession>
<name>A0A081P4P9_9BACL</name>
<dbReference type="Pfam" id="PF12900">
    <property type="entry name" value="Pyridox_ox_2"/>
    <property type="match status" value="1"/>
</dbReference>
<protein>
    <submittedName>
        <fullName evidence="1">Flavin-nucleotide-binding protein</fullName>
    </submittedName>
</protein>
<dbReference type="Proteomes" id="UP000028123">
    <property type="component" value="Unassembled WGS sequence"/>
</dbReference>
<dbReference type="InterPro" id="IPR012349">
    <property type="entry name" value="Split_barrel_FMN-bd"/>
</dbReference>
<dbReference type="RefSeq" id="WP_036682140.1">
    <property type="nucleotide sequence ID" value="NZ_JNVM01000010.1"/>
</dbReference>
<proteinExistence type="predicted"/>
<evidence type="ECO:0000313" key="1">
    <source>
        <dbReference type="EMBL" id="KEQ25672.1"/>
    </source>
</evidence>
<dbReference type="InterPro" id="IPR024747">
    <property type="entry name" value="Pyridox_Oxase-rel"/>
</dbReference>
<sequence>MRRKEFAMTEAENKMELETFLNEMSFGFLGTIGADGKPSVTPLNYVYHHGSIYFHGSRIGEKMNNLSLNEEVTFVIAKEYAIIPSYFEDPLLACPATAYYKSVRINGRAVAVSDLREKADALEAFMRKLQPEGGYKTIDADDPDYSPRLKGVGLVRIDADHTSGKFKFGQNLKEPVRNGIIEGLAERGLPQDAETIELMRRYCLHANKD</sequence>
<keyword evidence="2" id="KW-1185">Reference proteome</keyword>
<dbReference type="EMBL" id="JNVM01000010">
    <property type="protein sequence ID" value="KEQ25672.1"/>
    <property type="molecule type" value="Genomic_DNA"/>
</dbReference>
<dbReference type="PANTHER" id="PTHR34071">
    <property type="entry name" value="5-NITROIMIDAZOLE ANTIBIOTICS RESISTANCE PROTEIN, NIMA-FAMILY-RELATED PROTEIN-RELATED"/>
    <property type="match status" value="1"/>
</dbReference>